<protein>
    <recommendedName>
        <fullName evidence="11">Ig-like domain-containing protein</fullName>
    </recommendedName>
</protein>
<proteinExistence type="predicted"/>
<keyword evidence="5" id="KW-0472">Membrane</keyword>
<feature type="signal peptide" evidence="10">
    <location>
        <begin position="1"/>
        <end position="18"/>
    </location>
</feature>
<keyword evidence="3 10" id="KW-0732">Signal</keyword>
<evidence type="ECO:0000256" key="9">
    <source>
        <dbReference type="ARBA" id="ARBA00043266"/>
    </source>
</evidence>
<evidence type="ECO:0000256" key="8">
    <source>
        <dbReference type="ARBA" id="ARBA00038651"/>
    </source>
</evidence>
<comment type="subunit">
    <text evidence="8">Alpha-beta TR is a heterodimer composed of an alpha and beta chain; disulfide-linked. The alpha-beta TR is associated with the transmembrane signaling CD3 coreceptor proteins to form the TR-CD3 (TcR or TCR). The assembly of alpha-beta TR heterodimers with CD3 occurs in the endoplasmic reticulum where a single alpha-beta TR heterodimer associates with one CD3D-CD3E heterodimer, one CD3G-CD3E heterodimer and one CD247 homodimer forming a stable octameric structure. CD3D-CD3E and CD3G-CD3E heterodimers preferentially associate with TR alpha and TR beta chains, respectively. The association of the CD247 homodimer is the last step of TcR assembly in the endoplasmic reticulum and is required for transport to the cell surface.</text>
</comment>
<dbReference type="Pfam" id="PF07686">
    <property type="entry name" value="V-set"/>
    <property type="match status" value="1"/>
</dbReference>
<dbReference type="InterPro" id="IPR036179">
    <property type="entry name" value="Ig-like_dom_sf"/>
</dbReference>
<reference evidence="12" key="1">
    <citation type="submission" date="2023-09" db="UniProtKB">
        <authorList>
            <consortium name="Ensembl"/>
        </authorList>
    </citation>
    <scope>IDENTIFICATION</scope>
</reference>
<dbReference type="InterPro" id="IPR013106">
    <property type="entry name" value="Ig_V-set"/>
</dbReference>
<evidence type="ECO:0000313" key="12">
    <source>
        <dbReference type="Ensembl" id="ENSCCNP00000005040.1"/>
    </source>
</evidence>
<dbReference type="GO" id="GO:0042101">
    <property type="term" value="C:T cell receptor complex"/>
    <property type="evidence" value="ECO:0007669"/>
    <property type="project" value="UniProtKB-KW"/>
</dbReference>
<keyword evidence="9" id="KW-1279">T cell receptor</keyword>
<evidence type="ECO:0000256" key="4">
    <source>
        <dbReference type="ARBA" id="ARBA00023130"/>
    </source>
</evidence>
<dbReference type="SUPFAM" id="SSF48726">
    <property type="entry name" value="Immunoglobulin"/>
    <property type="match status" value="1"/>
</dbReference>
<name>A0A8C0W355_CASCN</name>
<keyword evidence="7" id="KW-0325">Glycoprotein</keyword>
<keyword evidence="2" id="KW-1003">Cell membrane</keyword>
<feature type="chain" id="PRO_5034892651" description="Ig-like domain-containing protein" evidence="10">
    <location>
        <begin position="19"/>
        <end position="178"/>
    </location>
</feature>
<evidence type="ECO:0000256" key="3">
    <source>
        <dbReference type="ARBA" id="ARBA00022729"/>
    </source>
</evidence>
<dbReference type="InterPro" id="IPR003599">
    <property type="entry name" value="Ig_sub"/>
</dbReference>
<evidence type="ECO:0000256" key="1">
    <source>
        <dbReference type="ARBA" id="ARBA00004236"/>
    </source>
</evidence>
<evidence type="ECO:0000256" key="5">
    <source>
        <dbReference type="ARBA" id="ARBA00023136"/>
    </source>
</evidence>
<dbReference type="PROSITE" id="PS50835">
    <property type="entry name" value="IG_LIKE"/>
    <property type="match status" value="1"/>
</dbReference>
<dbReference type="InterPro" id="IPR051896">
    <property type="entry name" value="TCR_alpha_variable"/>
</dbReference>
<accession>A0A8C0W355</accession>
<dbReference type="InterPro" id="IPR013783">
    <property type="entry name" value="Ig-like_fold"/>
</dbReference>
<dbReference type="Gene3D" id="2.60.40.10">
    <property type="entry name" value="Immunoglobulins"/>
    <property type="match status" value="1"/>
</dbReference>
<feature type="domain" description="Ig-like" evidence="11">
    <location>
        <begin position="28"/>
        <end position="105"/>
    </location>
</feature>
<keyword evidence="4" id="KW-1064">Adaptive immunity</keyword>
<sequence>MTWQLFLFSSFHLGVIQGEKQRPSSLIIQEGDNSTLQCNFSASVTSVQWFLQNPGGRLINLFYIPSGTKHNGRLMVTALTKECCSLLNVSSSQTTDFATYICAVEPRYSPGSCSPYINHQLPIAPPQLQILQGHLSNICSSMSLTHIGRGFAQNFLPSYICEFNFYNHFLFFFLAVTP</sequence>
<keyword evidence="6" id="KW-1015">Disulfide bond</keyword>
<dbReference type="InterPro" id="IPR007110">
    <property type="entry name" value="Ig-like_dom"/>
</dbReference>
<evidence type="ECO:0000256" key="10">
    <source>
        <dbReference type="SAM" id="SignalP"/>
    </source>
</evidence>
<evidence type="ECO:0000256" key="2">
    <source>
        <dbReference type="ARBA" id="ARBA00022475"/>
    </source>
</evidence>
<dbReference type="PANTHER" id="PTHR19339">
    <property type="entry name" value="T CELL RECEPTOR ALPHA VARIABLE 39"/>
    <property type="match status" value="1"/>
</dbReference>
<evidence type="ECO:0000256" key="6">
    <source>
        <dbReference type="ARBA" id="ARBA00023157"/>
    </source>
</evidence>
<organism evidence="12">
    <name type="scientific">Castor canadensis</name>
    <name type="common">American beaver</name>
    <dbReference type="NCBI Taxonomy" id="51338"/>
    <lineage>
        <taxon>Eukaryota</taxon>
        <taxon>Metazoa</taxon>
        <taxon>Chordata</taxon>
        <taxon>Craniata</taxon>
        <taxon>Vertebrata</taxon>
        <taxon>Euteleostomi</taxon>
        <taxon>Mammalia</taxon>
        <taxon>Eutheria</taxon>
        <taxon>Euarchontoglires</taxon>
        <taxon>Glires</taxon>
        <taxon>Rodentia</taxon>
        <taxon>Castorimorpha</taxon>
        <taxon>Castoridae</taxon>
        <taxon>Castor</taxon>
    </lineage>
</organism>
<dbReference type="SMART" id="SM00409">
    <property type="entry name" value="IG"/>
    <property type="match status" value="1"/>
</dbReference>
<evidence type="ECO:0000256" key="7">
    <source>
        <dbReference type="ARBA" id="ARBA00023180"/>
    </source>
</evidence>
<dbReference type="GO" id="GO:0002250">
    <property type="term" value="P:adaptive immune response"/>
    <property type="evidence" value="ECO:0007669"/>
    <property type="project" value="UniProtKB-KW"/>
</dbReference>
<dbReference type="Ensembl" id="ENSCCNT00000006632.1">
    <property type="protein sequence ID" value="ENSCCNP00000005040.1"/>
    <property type="gene ID" value="ENSCCNG00000005384.1"/>
</dbReference>
<evidence type="ECO:0000259" key="11">
    <source>
        <dbReference type="PROSITE" id="PS50835"/>
    </source>
</evidence>
<dbReference type="AlphaFoldDB" id="A0A8C0W355"/>
<dbReference type="PANTHER" id="PTHR19339:SF2">
    <property type="entry name" value="T CELL RECEPTOR ALPHA VARIABLE 22"/>
    <property type="match status" value="1"/>
</dbReference>
<keyword evidence="9" id="KW-0391">Immunity</keyword>
<comment type="subcellular location">
    <subcellularLocation>
        <location evidence="1">Cell membrane</location>
    </subcellularLocation>
</comment>